<accession>A0A9X2MKJ0</accession>
<dbReference type="NCBIfam" id="TIGR00148">
    <property type="entry name" value="UbiD family decarboxylase"/>
    <property type="match status" value="1"/>
</dbReference>
<dbReference type="GO" id="GO:0016831">
    <property type="term" value="F:carboxy-lyase activity"/>
    <property type="evidence" value="ECO:0007669"/>
    <property type="project" value="InterPro"/>
</dbReference>
<dbReference type="PANTHER" id="PTHR30108">
    <property type="entry name" value="3-OCTAPRENYL-4-HYDROXYBENZOATE CARBOXY-LYASE-RELATED"/>
    <property type="match status" value="1"/>
</dbReference>
<dbReference type="AlphaFoldDB" id="A0A9X2MKJ0"/>
<feature type="domain" description="3-octaprenyl-4-hydroxybenzoate carboxy-lyase-like C-terminal" evidence="4">
    <location>
        <begin position="299"/>
        <end position="418"/>
    </location>
</feature>
<dbReference type="Pfam" id="PF01977">
    <property type="entry name" value="UbiD"/>
    <property type="match status" value="1"/>
</dbReference>
<protein>
    <submittedName>
        <fullName evidence="5">UbiD family decarboxylase</fullName>
    </submittedName>
</protein>
<dbReference type="EMBL" id="JANJZL010000014">
    <property type="protein sequence ID" value="MCR2045289.1"/>
    <property type="molecule type" value="Genomic_DNA"/>
</dbReference>
<dbReference type="PANTHER" id="PTHR30108:SF21">
    <property type="entry name" value="4-HYDROXYBENZOATE DECARBOXYLASE"/>
    <property type="match status" value="1"/>
</dbReference>
<evidence type="ECO:0000259" key="3">
    <source>
        <dbReference type="Pfam" id="PF20695"/>
    </source>
</evidence>
<evidence type="ECO:0000256" key="1">
    <source>
        <dbReference type="ARBA" id="ARBA00010021"/>
    </source>
</evidence>
<dbReference type="Pfam" id="PF20695">
    <property type="entry name" value="UbiD_N"/>
    <property type="match status" value="1"/>
</dbReference>
<evidence type="ECO:0000313" key="5">
    <source>
        <dbReference type="EMBL" id="MCR2045289.1"/>
    </source>
</evidence>
<dbReference type="InterPro" id="IPR048304">
    <property type="entry name" value="UbiD_Rift_dom"/>
</dbReference>
<reference evidence="5" key="1">
    <citation type="submission" date="2022-07" db="EMBL/GenBank/DDBJ databases">
        <title>Enhanced cultured diversity of the mouse gut microbiota enables custom-made synthetic communities.</title>
        <authorList>
            <person name="Afrizal A."/>
        </authorList>
    </citation>
    <scope>NUCLEOTIDE SEQUENCE</scope>
    <source>
        <strain evidence="5">DSM 29482</strain>
    </source>
</reference>
<organism evidence="5 6">
    <name type="scientific">Anaerosalibacter massiliensis</name>
    <dbReference type="NCBI Taxonomy" id="1347392"/>
    <lineage>
        <taxon>Bacteria</taxon>
        <taxon>Bacillati</taxon>
        <taxon>Bacillota</taxon>
        <taxon>Tissierellia</taxon>
        <taxon>Tissierellales</taxon>
        <taxon>Sporanaerobacteraceae</taxon>
        <taxon>Anaerosalibacter</taxon>
    </lineage>
</organism>
<proteinExistence type="inferred from homology"/>
<sequence>MEKQMLRHTLEEMDRMGELLLCEREVNPEYELGAVLKYFRNKKPILFNKVRGSSVKVAGGLYGAREIIYNLLYMNHENRLFKFMDAIANPEPYKVVVNGPIKENIIRKNIDLLRILPIPKFQEKDSSQFITAGILVIKDPETGRYFTSIRRFQINKRNELSALIASPKLTNDFLELERMRKPLEVAIVLGYDAPFLMASQISSATYGVDKYEVDSALRGEPLELVPCESVDLLVPAYSEIVLEGRMVPGKRELEGPFGELMGYYGEQALHPIIEIDTIMHRNNSIFQAAFPCREEHVSNGLIREVELYNYLKNQVNVIDVNVTEGGGYRFNAFASINKQKEGDGKSAIIAALGSNKDLKQIVIVDEDVDIFDLQDIEWAITTRAQASQDLVTIPRALGSSLDPSHGLKGVTDKVGIDATKPLGEIGVKFERAIIPGFENIDINKYFSNINKEKVR</sequence>
<dbReference type="RefSeq" id="WP_050069897.1">
    <property type="nucleotide sequence ID" value="NZ_CABKTM010000074.1"/>
</dbReference>
<dbReference type="SUPFAM" id="SSF50475">
    <property type="entry name" value="FMN-binding split barrel"/>
    <property type="match status" value="1"/>
</dbReference>
<keyword evidence="6" id="KW-1185">Reference proteome</keyword>
<gene>
    <name evidence="5" type="ORF">NSA23_14390</name>
</gene>
<evidence type="ECO:0000313" key="6">
    <source>
        <dbReference type="Proteomes" id="UP001142078"/>
    </source>
</evidence>
<dbReference type="Gene3D" id="3.40.1670.10">
    <property type="entry name" value="UbiD C-terminal domain-like"/>
    <property type="match status" value="1"/>
</dbReference>
<dbReference type="InterPro" id="IPR049383">
    <property type="entry name" value="UbiD-like_N"/>
</dbReference>
<name>A0A9X2MKJ0_9FIRM</name>
<comment type="caution">
    <text evidence="5">The sequence shown here is derived from an EMBL/GenBank/DDBJ whole genome shotgun (WGS) entry which is preliminary data.</text>
</comment>
<dbReference type="InterPro" id="IPR049381">
    <property type="entry name" value="UbiD-like_C"/>
</dbReference>
<feature type="domain" description="3-octaprenyl-4-hydroxybenzoate carboxy-lyase-like N-terminal" evidence="3">
    <location>
        <begin position="10"/>
        <end position="86"/>
    </location>
</feature>
<dbReference type="Pfam" id="PF20696">
    <property type="entry name" value="UbiD_C"/>
    <property type="match status" value="1"/>
</dbReference>
<dbReference type="Proteomes" id="UP001142078">
    <property type="component" value="Unassembled WGS sequence"/>
</dbReference>
<evidence type="ECO:0000259" key="2">
    <source>
        <dbReference type="Pfam" id="PF01977"/>
    </source>
</evidence>
<feature type="domain" description="3-octaprenyl-4-hydroxybenzoate carboxy-lyase-like Rift-related" evidence="2">
    <location>
        <begin position="98"/>
        <end position="293"/>
    </location>
</feature>
<evidence type="ECO:0000259" key="4">
    <source>
        <dbReference type="Pfam" id="PF20696"/>
    </source>
</evidence>
<dbReference type="SUPFAM" id="SSF143968">
    <property type="entry name" value="UbiD C-terminal domain-like"/>
    <property type="match status" value="1"/>
</dbReference>
<dbReference type="GO" id="GO:0005737">
    <property type="term" value="C:cytoplasm"/>
    <property type="evidence" value="ECO:0007669"/>
    <property type="project" value="TreeGrafter"/>
</dbReference>
<dbReference type="InterPro" id="IPR002830">
    <property type="entry name" value="UbiD"/>
</dbReference>
<comment type="similarity">
    <text evidence="1">Belongs to the UbiD family.</text>
</comment>